<protein>
    <submittedName>
        <fullName evidence="2">Uncharacterized protein</fullName>
    </submittedName>
</protein>
<accession>A0A1H1EVY9</accession>
<evidence type="ECO:0000256" key="1">
    <source>
        <dbReference type="SAM" id="Phobius"/>
    </source>
</evidence>
<keyword evidence="1" id="KW-1133">Transmembrane helix</keyword>
<sequence>MAGRALARFPTWMFSVLIVASGLAGWYLLSGVLHAELPVILWLYWLRLVLGLLAYGLCASSAWLWLRRGIDKAYRQE</sequence>
<evidence type="ECO:0000313" key="3">
    <source>
        <dbReference type="Proteomes" id="UP000181917"/>
    </source>
</evidence>
<gene>
    <name evidence="2" type="ORF">SAMN04489742_3120</name>
</gene>
<evidence type="ECO:0000313" key="2">
    <source>
        <dbReference type="EMBL" id="SDQ92907.1"/>
    </source>
</evidence>
<proteinExistence type="predicted"/>
<keyword evidence="3" id="KW-1185">Reference proteome</keyword>
<keyword evidence="1" id="KW-0812">Transmembrane</keyword>
<dbReference type="EMBL" id="FNKH01000002">
    <property type="protein sequence ID" value="SDQ92907.1"/>
    <property type="molecule type" value="Genomic_DNA"/>
</dbReference>
<dbReference type="AlphaFoldDB" id="A0A1H1EVY9"/>
<dbReference type="Proteomes" id="UP000181917">
    <property type="component" value="Unassembled WGS sequence"/>
</dbReference>
<dbReference type="RefSeq" id="WP_139186798.1">
    <property type="nucleotide sequence ID" value="NZ_CP018863.1"/>
</dbReference>
<keyword evidence="1" id="KW-0472">Membrane</keyword>
<reference evidence="2 3" key="1">
    <citation type="submission" date="2016-10" db="EMBL/GenBank/DDBJ databases">
        <authorList>
            <person name="de Groot N.N."/>
        </authorList>
    </citation>
    <scope>NUCLEOTIDE SEQUENCE [LARGE SCALE GENOMIC DNA]</scope>
    <source>
        <strain evidence="2 3">DSM 20117</strain>
    </source>
</reference>
<feature type="transmembrane region" description="Helical" evidence="1">
    <location>
        <begin position="12"/>
        <end position="29"/>
    </location>
</feature>
<name>A0A1H1EVY9_9MICC</name>
<organism evidence="2 3">
    <name type="scientific">Crystallibacter crystallopoietes</name>
    <dbReference type="NCBI Taxonomy" id="37928"/>
    <lineage>
        <taxon>Bacteria</taxon>
        <taxon>Bacillati</taxon>
        <taxon>Actinomycetota</taxon>
        <taxon>Actinomycetes</taxon>
        <taxon>Micrococcales</taxon>
        <taxon>Micrococcaceae</taxon>
        <taxon>Crystallibacter</taxon>
    </lineage>
</organism>
<feature type="transmembrane region" description="Helical" evidence="1">
    <location>
        <begin position="41"/>
        <end position="66"/>
    </location>
</feature>